<organism evidence="1 2">
    <name type="scientific">Candidatus Nomurabacteria bacterium GW2011_GWB1_35_20</name>
    <dbReference type="NCBI Taxonomy" id="1618740"/>
    <lineage>
        <taxon>Bacteria</taxon>
        <taxon>Candidatus Nomuraibacteriota</taxon>
    </lineage>
</organism>
<sequence>MTISKEFIDKIRENPRLRQRLAFEHPFWFALLYLPHHFTDSIAPFHLEMFYLLQQNKYNFVAIMAFRESGKSTILNLVNALWSILGKPGKKFVVVISKTQEQAKNHFLNIRAELEKNELLREDFGPFTENDNDLKQLSLELEYHEAKIIAMTREQSIRGLKFGIHRPDLIIGDDLEDTSSVSEQKESEDFYARFESEIIPAGSTNTRIVILGNLLSENSFMMKLREDITKKKVPGIFRAYPLLDDDGKNLWTGKFPDSAISQMRSKLSEEAWAKEYLLSLEDENHYSELDIPENLKLSETDNDTILKWFHFKLAKLRNQYRKKLASSKPQISLIFQMKQYNISAPDFRLVEPEEGEPLYEKYQEYQKEQDELIEEFNEALRRAIHFRINPNFNYAEWKRASENIVWDETDDEEYGSQCNFSQKPKKPTDDEILEEVLKGCSREQIERIKKEGYYDPEKGIDIRPPSD</sequence>
<dbReference type="Proteomes" id="UP000034923">
    <property type="component" value="Unassembled WGS sequence"/>
</dbReference>
<accession>A0A0G0BQY8</accession>
<proteinExistence type="predicted"/>
<evidence type="ECO:0000313" key="2">
    <source>
        <dbReference type="Proteomes" id="UP000034923"/>
    </source>
</evidence>
<comment type="caution">
    <text evidence="1">The sequence shown here is derived from an EMBL/GenBank/DDBJ whole genome shotgun (WGS) entry which is preliminary data.</text>
</comment>
<dbReference type="EMBL" id="LBQE01000019">
    <property type="protein sequence ID" value="KKP71788.1"/>
    <property type="molecule type" value="Genomic_DNA"/>
</dbReference>
<dbReference type="AlphaFoldDB" id="A0A0G0BQY8"/>
<dbReference type="Gene3D" id="3.40.50.300">
    <property type="entry name" value="P-loop containing nucleotide triphosphate hydrolases"/>
    <property type="match status" value="1"/>
</dbReference>
<dbReference type="InterPro" id="IPR027417">
    <property type="entry name" value="P-loop_NTPase"/>
</dbReference>
<name>A0A0G0BQY8_9BACT</name>
<protein>
    <recommendedName>
        <fullName evidence="3">Terminase large subunit gp17-like C-terminal domain-containing protein</fullName>
    </recommendedName>
</protein>
<gene>
    <name evidence="1" type="ORF">UR70_C0019G0008</name>
</gene>
<evidence type="ECO:0008006" key="3">
    <source>
        <dbReference type="Google" id="ProtNLM"/>
    </source>
</evidence>
<reference evidence="1 2" key="1">
    <citation type="journal article" date="2015" name="Nature">
        <title>rRNA introns, odd ribosomes, and small enigmatic genomes across a large radiation of phyla.</title>
        <authorList>
            <person name="Brown C.T."/>
            <person name="Hug L.A."/>
            <person name="Thomas B.C."/>
            <person name="Sharon I."/>
            <person name="Castelle C.J."/>
            <person name="Singh A."/>
            <person name="Wilkins M.J."/>
            <person name="Williams K.H."/>
            <person name="Banfield J.F."/>
        </authorList>
    </citation>
    <scope>NUCLEOTIDE SEQUENCE [LARGE SCALE GENOMIC DNA]</scope>
</reference>
<evidence type="ECO:0000313" key="1">
    <source>
        <dbReference type="EMBL" id="KKP71788.1"/>
    </source>
</evidence>